<name>A0ABR4XNA7_9PORP</name>
<dbReference type="PANTHER" id="PTHR43023">
    <property type="entry name" value="PROTEIN TRIGALACTOSYLDIACYLGLYCEROL 3, CHLOROPLASTIC"/>
    <property type="match status" value="1"/>
</dbReference>
<evidence type="ECO:0000313" key="6">
    <source>
        <dbReference type="Proteomes" id="UP000030101"/>
    </source>
</evidence>
<keyword evidence="3 5" id="KW-0067">ATP-binding</keyword>
<dbReference type="InterPro" id="IPR017871">
    <property type="entry name" value="ABC_transporter-like_CS"/>
</dbReference>
<accession>A0ABR4XNA7</accession>
<dbReference type="InterPro" id="IPR003439">
    <property type="entry name" value="ABC_transporter-like_ATP-bd"/>
</dbReference>
<evidence type="ECO:0000259" key="4">
    <source>
        <dbReference type="PROSITE" id="PS50893"/>
    </source>
</evidence>
<comment type="caution">
    <text evidence="5">The sequence shown here is derived from an EMBL/GenBank/DDBJ whole genome shotgun (WGS) entry which is preliminary data.</text>
</comment>
<evidence type="ECO:0000256" key="1">
    <source>
        <dbReference type="ARBA" id="ARBA00022448"/>
    </source>
</evidence>
<evidence type="ECO:0000256" key="2">
    <source>
        <dbReference type="ARBA" id="ARBA00022741"/>
    </source>
</evidence>
<dbReference type="EMBL" id="JQZV01000003">
    <property type="protein sequence ID" value="KGN93269.1"/>
    <property type="molecule type" value="Genomic_DNA"/>
</dbReference>
<dbReference type="Gene3D" id="3.40.50.300">
    <property type="entry name" value="P-loop containing nucleotide triphosphate hydrolases"/>
    <property type="match status" value="1"/>
</dbReference>
<sequence>MIEIKNVQKSFGGKDVLRGISATFESGKTSLIIGKSGAGKTVLLKSIVGLVFPDKGEVLYDGNSIYNLSENEMKKLRQEVGMLFQGSALFDSMTILENVMFPLDMFSPLPKAQRINVAKECLARVKMVDAGKKYPAEVSGGMMKRAAIARAIALKPKYLFCDEPNSGLDPQTSSVIDDLLLEITHESGMTTIINTHDMNSLEKLGEKVIFVHRGRIEWEGRGKDIMNSNNERLKQFVFVNKE</sequence>
<feature type="domain" description="ABC transporter" evidence="4">
    <location>
        <begin position="2"/>
        <end position="238"/>
    </location>
</feature>
<dbReference type="InterPro" id="IPR027417">
    <property type="entry name" value="P-loop_NTPase"/>
</dbReference>
<dbReference type="PROSITE" id="PS50893">
    <property type="entry name" value="ABC_TRANSPORTER_2"/>
    <property type="match status" value="1"/>
</dbReference>
<dbReference type="SUPFAM" id="SSF52540">
    <property type="entry name" value="P-loop containing nucleoside triphosphate hydrolases"/>
    <property type="match status" value="1"/>
</dbReference>
<dbReference type="InterPro" id="IPR003593">
    <property type="entry name" value="AAA+_ATPase"/>
</dbReference>
<protein>
    <submittedName>
        <fullName evidence="5">Phosphonate ABC transporter ATP-binding protein</fullName>
    </submittedName>
</protein>
<reference evidence="5 6" key="1">
    <citation type="submission" date="2014-08" db="EMBL/GenBank/DDBJ databases">
        <title>Porphyromonas canoris strain:OH2762 Genome sequencing.</title>
        <authorList>
            <person name="Wallis C."/>
            <person name="Deusch O."/>
            <person name="O'Flynn C."/>
            <person name="Davis I."/>
            <person name="Jospin G."/>
            <person name="Darling A.E."/>
            <person name="Coil D.A."/>
            <person name="Alexiev A."/>
            <person name="Horsfall A."/>
            <person name="Kirkwood N."/>
            <person name="Harris S."/>
            <person name="Eisen J.A."/>
        </authorList>
    </citation>
    <scope>NUCLEOTIDE SEQUENCE [LARGE SCALE GENOMIC DNA]</scope>
    <source>
        <strain evidence="6">COT-108 OH2762</strain>
    </source>
</reference>
<dbReference type="RefSeq" id="WP_036788571.1">
    <property type="nucleotide sequence ID" value="NZ_JQZV01000003.1"/>
</dbReference>
<dbReference type="Proteomes" id="UP000030101">
    <property type="component" value="Unassembled WGS sequence"/>
</dbReference>
<dbReference type="PROSITE" id="PS00211">
    <property type="entry name" value="ABC_TRANSPORTER_1"/>
    <property type="match status" value="1"/>
</dbReference>
<proteinExistence type="predicted"/>
<evidence type="ECO:0000256" key="3">
    <source>
        <dbReference type="ARBA" id="ARBA00022840"/>
    </source>
</evidence>
<dbReference type="SMART" id="SM00382">
    <property type="entry name" value="AAA"/>
    <property type="match status" value="1"/>
</dbReference>
<keyword evidence="1" id="KW-0813">Transport</keyword>
<dbReference type="Pfam" id="PF00005">
    <property type="entry name" value="ABC_tran"/>
    <property type="match status" value="1"/>
</dbReference>
<dbReference type="PANTHER" id="PTHR43023:SF6">
    <property type="entry name" value="INTERMEMBRANE PHOSPHOLIPID TRANSPORT SYSTEM ATP-BINDING PROTEIN MLAF"/>
    <property type="match status" value="1"/>
</dbReference>
<evidence type="ECO:0000313" key="5">
    <source>
        <dbReference type="EMBL" id="KGN93269.1"/>
    </source>
</evidence>
<keyword evidence="6" id="KW-1185">Reference proteome</keyword>
<organism evidence="5 6">
    <name type="scientific">Porphyromonas canoris</name>
    <dbReference type="NCBI Taxonomy" id="36875"/>
    <lineage>
        <taxon>Bacteria</taxon>
        <taxon>Pseudomonadati</taxon>
        <taxon>Bacteroidota</taxon>
        <taxon>Bacteroidia</taxon>
        <taxon>Bacteroidales</taxon>
        <taxon>Porphyromonadaceae</taxon>
        <taxon>Porphyromonas</taxon>
    </lineage>
</organism>
<keyword evidence="2" id="KW-0547">Nucleotide-binding</keyword>
<dbReference type="GO" id="GO:0005524">
    <property type="term" value="F:ATP binding"/>
    <property type="evidence" value="ECO:0007669"/>
    <property type="project" value="UniProtKB-KW"/>
</dbReference>
<gene>
    <name evidence="5" type="ORF">HQ43_01030</name>
</gene>